<feature type="compositionally biased region" description="Polar residues" evidence="2">
    <location>
        <begin position="1264"/>
        <end position="1273"/>
    </location>
</feature>
<feature type="coiled-coil region" evidence="1">
    <location>
        <begin position="496"/>
        <end position="523"/>
    </location>
</feature>
<keyword evidence="1" id="KW-0175">Coiled coil</keyword>
<sequence>MRDRSLHYNYPVTSSDDTIYLTASAAASAASIPKTGKVSSPVHYHSAMRRQPSKIADHHLAQQQQQYLQTSNIASVESCRDASYMSQSGSGSNKPQHRRSASLLGRLRHPASMSPTSSPTSSSECSSRDTRSERTLTHSVSSGSMRHNSSQHYNGRPPSHHQPQTEDTLTYHHEPQRPSVRVLPPQHDTSADADAGNDRGRRSGKKRSSSQQKSDGKSAGGGGFISQLLRGPSSRSRSPSVTATRTKNSAAGLAQFVRSSPGPPRLHMSPNASADRKSPSSFADLDSEIVMTERHFTSPHMLPPPSHHAYLPDQGLSDDYMGPPSQSGPNYTPAAYFSGSHHYHASHSSHGDQSERSPNDMRNDSQSDLTSGRNSHGSAWFDPSDRGASNDHLMSALPVYEPIDMVRAASVVAAAAAAASGSQASGAGQGFNRATQPTLPDARLLAPMASLTDILPGLGDFNALSNRELRFAVENHMLVEQHRYLIRDLGHARSAIAALKQVVQAKEERFESYELANVELQQRVSMLESLLTPEQRQQLACMPYAFNMCSVSSELAHQSLHMQQEQTMTSDDSAETLQLAADLDENSSNSVSDRQMLPQPPAATNSSLLSSNTVAAAAEARRINRPLSGYVTGYSFNDKPVSHLPRVFSGDYSAANVQAMETSVEALANAIVAMPRDEATVEDIIASKMSKSECKAQIPAAAATVTSSSECESDTADDSSQQHQQSTKGHKSKRATGDQPKRRSRFFSALRLSAFNGSAAAPVVYSADEGQGLRTNKNRRSVSLGNAMKPGLVPEALGATGTSDAGARVHSAGRARADSHESLAASCPTLLIPGIIGCQQRSTQHTARRQASADSFGSSSAGGRYPPSLGLAGSDRASSHRVPSNVSTSDDEPQVPGSRMKRLSFTPQPRRSTSAPSSRPQSMRVSSRRSWLFQLFGSSANNSCSAAAHEPSVSESESESEAETGTGGGGGRRRRVVTQSSTEVAQLLGSLQLSGEPAHQHPGHLEDVVDVSGEDEERAARPSLSVAEIRQQTLDALNGTLPRTKPAQAKPDLRILSLPQASTAAAAALGADEQVMTESAVVGSRWRQHESTVPTIMRLNPPPVQAGPLGLGVSVTRRGSLPNTTSTTLAPMCSADSLGSPDAAVTSPGCKSSANRRSQSLAQIGANDIRPAKQSPGALDDSTAHGGSKRWAPAFWAPPPVLSPANNNTWSPRDSADSFESASIASRLSGSDDARMAAPRGSLSSSSRHRRGGSPWEMVKASESRTFSPTHSRPGTPPLPSSRGLGFFEDTTVPDSDELTMAARRSLSLRMSRNAFKQAEPLPESDDTLDANSAMESSVNEVPASVESNEISNRAPLKNNALARIAAESTAQPKRRSLLWQFNSKANAVHTPTAFNDHPLRSDCASVASDDLANTGDDSIKDTCATPPAAAVALPKRPKKWWSAVLG</sequence>
<feature type="region of interest" description="Disordered" evidence="2">
    <location>
        <begin position="584"/>
        <end position="610"/>
    </location>
</feature>
<feature type="compositionally biased region" description="Basic and acidic residues" evidence="2">
    <location>
        <begin position="349"/>
        <end position="365"/>
    </location>
</feature>
<keyword evidence="4" id="KW-1185">Reference proteome</keyword>
<comment type="caution">
    <text evidence="3">The sequence shown here is derived from an EMBL/GenBank/DDBJ whole genome shotgun (WGS) entry which is preliminary data.</text>
</comment>
<feature type="region of interest" description="Disordered" evidence="2">
    <location>
        <begin position="1138"/>
        <end position="1216"/>
    </location>
</feature>
<protein>
    <submittedName>
        <fullName evidence="3">Uncharacterized protein</fullName>
    </submittedName>
</protein>
<feature type="compositionally biased region" description="Low complexity" evidence="2">
    <location>
        <begin position="112"/>
        <end position="125"/>
    </location>
</feature>
<feature type="compositionally biased region" description="Polar residues" evidence="2">
    <location>
        <begin position="718"/>
        <end position="727"/>
    </location>
</feature>
<feature type="compositionally biased region" description="Polar residues" evidence="2">
    <location>
        <begin position="84"/>
        <end position="94"/>
    </location>
</feature>
<feature type="compositionally biased region" description="Polar residues" evidence="2">
    <location>
        <begin position="137"/>
        <end position="153"/>
    </location>
</feature>
<reference evidence="3" key="1">
    <citation type="submission" date="2022-07" db="EMBL/GenBank/DDBJ databases">
        <title>Phylogenomic reconstructions and comparative analyses of Kickxellomycotina fungi.</title>
        <authorList>
            <person name="Reynolds N.K."/>
            <person name="Stajich J.E."/>
            <person name="Barry K."/>
            <person name="Grigoriev I.V."/>
            <person name="Crous P."/>
            <person name="Smith M.E."/>
        </authorList>
    </citation>
    <scope>NUCLEOTIDE SEQUENCE</scope>
    <source>
        <strain evidence="3">RSA 476</strain>
    </source>
</reference>
<feature type="compositionally biased region" description="Low complexity" evidence="2">
    <location>
        <begin position="906"/>
        <end position="922"/>
    </location>
</feature>
<feature type="compositionally biased region" description="Basic and acidic residues" evidence="2">
    <location>
        <begin position="126"/>
        <end position="136"/>
    </location>
</feature>
<feature type="region of interest" description="Disordered" evidence="2">
    <location>
        <begin position="80"/>
        <end position="281"/>
    </location>
</feature>
<feature type="region of interest" description="Disordered" evidence="2">
    <location>
        <begin position="1230"/>
        <end position="1293"/>
    </location>
</feature>
<organism evidence="3 4">
    <name type="scientific">Coemansia aciculifera</name>
    <dbReference type="NCBI Taxonomy" id="417176"/>
    <lineage>
        <taxon>Eukaryota</taxon>
        <taxon>Fungi</taxon>
        <taxon>Fungi incertae sedis</taxon>
        <taxon>Zoopagomycota</taxon>
        <taxon>Kickxellomycotina</taxon>
        <taxon>Kickxellomycetes</taxon>
        <taxon>Kickxellales</taxon>
        <taxon>Kickxellaceae</taxon>
        <taxon>Coemansia</taxon>
    </lineage>
</organism>
<dbReference type="EMBL" id="JANBUY010000037">
    <property type="protein sequence ID" value="KAJ2866470.1"/>
    <property type="molecule type" value="Genomic_DNA"/>
</dbReference>
<feature type="compositionally biased region" description="Polar residues" evidence="2">
    <location>
        <begin position="1330"/>
        <end position="1347"/>
    </location>
</feature>
<evidence type="ECO:0000256" key="2">
    <source>
        <dbReference type="SAM" id="MobiDB-lite"/>
    </source>
</evidence>
<feature type="region of interest" description="Disordered" evidence="2">
    <location>
        <begin position="841"/>
        <end position="926"/>
    </location>
</feature>
<evidence type="ECO:0000313" key="4">
    <source>
        <dbReference type="Proteomes" id="UP001140074"/>
    </source>
</evidence>
<feature type="compositionally biased region" description="Polar residues" evidence="2">
    <location>
        <begin position="1149"/>
        <end position="1162"/>
    </location>
</feature>
<evidence type="ECO:0000256" key="1">
    <source>
        <dbReference type="SAM" id="Coils"/>
    </source>
</evidence>
<feature type="compositionally biased region" description="Polar residues" evidence="2">
    <location>
        <begin position="1204"/>
        <end position="1216"/>
    </location>
</feature>
<accession>A0A9W8IQP7</accession>
<name>A0A9W8IQP7_9FUNG</name>
<dbReference type="Proteomes" id="UP001140074">
    <property type="component" value="Unassembled WGS sequence"/>
</dbReference>
<evidence type="ECO:0000313" key="3">
    <source>
        <dbReference type="EMBL" id="KAJ2866470.1"/>
    </source>
</evidence>
<feature type="compositionally biased region" description="Low complexity" evidence="2">
    <location>
        <begin position="852"/>
        <end position="863"/>
    </location>
</feature>
<feature type="region of interest" description="Disordered" evidence="2">
    <location>
        <begin position="1320"/>
        <end position="1347"/>
    </location>
</feature>
<feature type="compositionally biased region" description="Polar residues" evidence="2">
    <location>
        <begin position="366"/>
        <end position="377"/>
    </location>
</feature>
<feature type="region of interest" description="Disordered" evidence="2">
    <location>
        <begin position="297"/>
        <end position="384"/>
    </location>
</feature>
<feature type="region of interest" description="Disordered" evidence="2">
    <location>
        <begin position="942"/>
        <end position="980"/>
    </location>
</feature>
<gene>
    <name evidence="3" type="ORF">GGH94_001511</name>
</gene>
<feature type="region of interest" description="Disordered" evidence="2">
    <location>
        <begin position="706"/>
        <end position="741"/>
    </location>
</feature>
<proteinExistence type="predicted"/>